<sequence length="577" mass="63898">MSPFFRIAKLFVRELFWGLRNGAQHRYLVSGLTLGLTLLLLLAIGLSVLHIRVYDTILGRAGGPRVWMDSPTPLSTTQDGLHLEDGRPLRIYPYTDITQKTLAFPGKRTRDLRGRLIPTDHPLRKVLQPVVGARTVLNSGFLHDPEAPSPSPSNDSALLSESRQAILYLGLRALPAIDWQAQIERASALLKPDYRILHELAGDCHFSAALRTPGGVAHLYGKGDEPDMARECGESPSNYREAFSDWQRRLAAGGNETSGLFLANGDWIRVVWVREIPLPGGFDYLMDFEFGQALKLRSRGNEDTSVICRINPGSRYDEVYVRSDIEPLLPVELYFCLDPCFEEGHPGCRVEDTPYGEQKITGPHLYPAWLMACPALANRLSHLSPGNQSPTMDRACVGSGVYEMDVYLPDYGVLPEAERFLKEKWGMRPGPEARDALVRISELVDTLDGLAQIGQVALLVYLCVVLLSLQDNLARRRQGALGQLRAHGFGVRYILVGGMVADVVSWSLSVALALAIACVTTVIFLGIGQIWGHYLEGIIGAWIWLAISLLLHVSASAAIHWWRVLRVDPGRNLDAVD</sequence>
<gene>
    <name evidence="2" type="ORF">BECKLFY1418B_GA0070995_10814</name>
</gene>
<keyword evidence="1" id="KW-1133">Transmembrane helix</keyword>
<name>A0A450UUG7_9GAMM</name>
<proteinExistence type="predicted"/>
<evidence type="ECO:0008006" key="3">
    <source>
        <dbReference type="Google" id="ProtNLM"/>
    </source>
</evidence>
<accession>A0A450UUG7</accession>
<feature type="transmembrane region" description="Helical" evidence="1">
    <location>
        <begin position="541"/>
        <end position="562"/>
    </location>
</feature>
<keyword evidence="1" id="KW-0472">Membrane</keyword>
<evidence type="ECO:0000313" key="2">
    <source>
        <dbReference type="EMBL" id="VFJ96177.1"/>
    </source>
</evidence>
<protein>
    <recommendedName>
        <fullName evidence="3">FtsX-like permease family protein</fullName>
    </recommendedName>
</protein>
<dbReference type="AlphaFoldDB" id="A0A450UUG7"/>
<dbReference type="EMBL" id="CAADFF010000081">
    <property type="protein sequence ID" value="VFJ96177.1"/>
    <property type="molecule type" value="Genomic_DNA"/>
</dbReference>
<reference evidence="2" key="1">
    <citation type="submission" date="2019-02" db="EMBL/GenBank/DDBJ databases">
        <authorList>
            <person name="Gruber-Vodicka R. H."/>
            <person name="Seah K. B. B."/>
        </authorList>
    </citation>
    <scope>NUCLEOTIDE SEQUENCE</scope>
    <source>
        <strain evidence="2">BECK_M7</strain>
    </source>
</reference>
<keyword evidence="1" id="KW-0812">Transmembrane</keyword>
<feature type="transmembrane region" description="Helical" evidence="1">
    <location>
        <begin position="27"/>
        <end position="49"/>
    </location>
</feature>
<feature type="transmembrane region" description="Helical" evidence="1">
    <location>
        <begin position="449"/>
        <end position="469"/>
    </location>
</feature>
<evidence type="ECO:0000256" key="1">
    <source>
        <dbReference type="SAM" id="Phobius"/>
    </source>
</evidence>
<feature type="transmembrane region" description="Helical" evidence="1">
    <location>
        <begin position="514"/>
        <end position="534"/>
    </location>
</feature>
<organism evidence="2">
    <name type="scientific">Candidatus Kentrum sp. LFY</name>
    <dbReference type="NCBI Taxonomy" id="2126342"/>
    <lineage>
        <taxon>Bacteria</taxon>
        <taxon>Pseudomonadati</taxon>
        <taxon>Pseudomonadota</taxon>
        <taxon>Gammaproteobacteria</taxon>
        <taxon>Candidatus Kentrum</taxon>
    </lineage>
</organism>